<dbReference type="EMBL" id="BAABJQ010000003">
    <property type="protein sequence ID" value="GAA5180251.1"/>
    <property type="molecule type" value="Genomic_DNA"/>
</dbReference>
<evidence type="ECO:0000259" key="3">
    <source>
        <dbReference type="Pfam" id="PF13204"/>
    </source>
</evidence>
<sequence>MSLHRRRHASAAAIAVLITLAVGLNTPANAAGSGLAGAAPSAPQGPTLSAQTWQAVEFTLHSTVSYQDPYRDVDLTATFSGPNGQRLTMPGFWDGGDTWRVRFAPPTPGRWQLTTTSTDATNAGLDNHHGTVLARRYTGDLAIYQHGFLRTSANGRYLTYADGTPFFWLGDNEQSNLTGQTRLNESNDPRFSSQFKGIVDTRVKQGFNVIWNETFANNGGNSNEGGPDWIDGTFHTLNPQFWDNIDQRIGYIAGKGVVDAITMGTGVSLTDATKDQLPEYERLARYMVARYAAYPMVWLTAQEFDQPGNCAECWEQVAQVFADTDPYLHPTSLHNYPIFAGGGVEPRDQSWYGLVTLQEGHNTVDGVADYWLKQYQQTPTRPVVEAEANYEGIDVFWENNAIVQNWQTRESAWKARVGGVAGNDYGAAGVWWTCWNAQDPDGNCQSFGSTPWNEGLFLPGATQMGYLKSFFTSLPWWQLAPAPTAITWADTAPTDTQLAFASTTPDRSRTVVYYPHRLDAGQPYTGTLTDLTPGRYSMKWFDPRTGRYTAAGSFNITHAHATAQLPPEPSATDDWTLLVSRGA</sequence>
<dbReference type="Proteomes" id="UP001501570">
    <property type="component" value="Unassembled WGS sequence"/>
</dbReference>
<feature type="domain" description="DUF5060" evidence="4">
    <location>
        <begin position="50"/>
        <end position="117"/>
    </location>
</feature>
<evidence type="ECO:0000256" key="1">
    <source>
        <dbReference type="SAM" id="SignalP"/>
    </source>
</evidence>
<feature type="domain" description="Apiosidase-like catalytic" evidence="3">
    <location>
        <begin position="152"/>
        <end position="478"/>
    </location>
</feature>
<gene>
    <name evidence="5" type="ORF">GCM10023322_12130</name>
</gene>
<evidence type="ECO:0000259" key="2">
    <source>
        <dbReference type="Pfam" id="PF12904"/>
    </source>
</evidence>
<keyword evidence="6" id="KW-1185">Reference proteome</keyword>
<evidence type="ECO:0000313" key="5">
    <source>
        <dbReference type="EMBL" id="GAA5180251.1"/>
    </source>
</evidence>
<dbReference type="Pfam" id="PF16586">
    <property type="entry name" value="DUF5060"/>
    <property type="match status" value="1"/>
</dbReference>
<evidence type="ECO:0000313" key="6">
    <source>
        <dbReference type="Proteomes" id="UP001501570"/>
    </source>
</evidence>
<comment type="caution">
    <text evidence="5">The sequence shown here is derived from an EMBL/GenBank/DDBJ whole genome shotgun (WGS) entry which is preliminary data.</text>
</comment>
<dbReference type="InterPro" id="IPR024749">
    <property type="entry name" value="Collagen-bd_put"/>
</dbReference>
<dbReference type="RefSeq" id="WP_345626870.1">
    <property type="nucleotide sequence ID" value="NZ_BAABJQ010000003.1"/>
</dbReference>
<dbReference type="InterPro" id="IPR013783">
    <property type="entry name" value="Ig-like_fold"/>
</dbReference>
<dbReference type="Pfam" id="PF13204">
    <property type="entry name" value="Apiosidase"/>
    <property type="match status" value="1"/>
</dbReference>
<dbReference type="PANTHER" id="PTHR37836:SF2">
    <property type="entry name" value="DUF4038 DOMAIN-CONTAINING PROTEIN"/>
    <property type="match status" value="1"/>
</dbReference>
<organism evidence="5 6">
    <name type="scientific">Rugosimonospora acidiphila</name>
    <dbReference type="NCBI Taxonomy" id="556531"/>
    <lineage>
        <taxon>Bacteria</taxon>
        <taxon>Bacillati</taxon>
        <taxon>Actinomycetota</taxon>
        <taxon>Actinomycetes</taxon>
        <taxon>Micromonosporales</taxon>
        <taxon>Micromonosporaceae</taxon>
        <taxon>Rugosimonospora</taxon>
    </lineage>
</organism>
<dbReference type="InterPro" id="IPR032260">
    <property type="entry name" value="DUF5060"/>
</dbReference>
<accession>A0ABP9RLG1</accession>
<dbReference type="InterPro" id="IPR025277">
    <property type="entry name" value="Apiosidase-like_cat_dom"/>
</dbReference>
<proteinExistence type="predicted"/>
<feature type="signal peptide" evidence="1">
    <location>
        <begin position="1"/>
        <end position="30"/>
    </location>
</feature>
<dbReference type="Pfam" id="PF12904">
    <property type="entry name" value="Collagen_bind_2"/>
    <property type="match status" value="1"/>
</dbReference>
<evidence type="ECO:0000259" key="4">
    <source>
        <dbReference type="Pfam" id="PF16586"/>
    </source>
</evidence>
<dbReference type="Gene3D" id="3.20.20.80">
    <property type="entry name" value="Glycosidases"/>
    <property type="match status" value="1"/>
</dbReference>
<keyword evidence="1" id="KW-0732">Signal</keyword>
<feature type="domain" description="Putative collagen-binding" evidence="2">
    <location>
        <begin position="506"/>
        <end position="579"/>
    </location>
</feature>
<feature type="chain" id="PRO_5046926979" evidence="1">
    <location>
        <begin position="31"/>
        <end position="583"/>
    </location>
</feature>
<name>A0ABP9RLG1_9ACTN</name>
<dbReference type="Gene3D" id="2.60.40.10">
    <property type="entry name" value="Immunoglobulins"/>
    <property type="match status" value="1"/>
</dbReference>
<protein>
    <submittedName>
        <fullName evidence="5">DUF4038 domain-containing protein</fullName>
    </submittedName>
</protein>
<dbReference type="PANTHER" id="PTHR37836">
    <property type="entry name" value="LMO1036 PROTEIN"/>
    <property type="match status" value="1"/>
</dbReference>
<reference evidence="6" key="1">
    <citation type="journal article" date="2019" name="Int. J. Syst. Evol. Microbiol.">
        <title>The Global Catalogue of Microorganisms (GCM) 10K type strain sequencing project: providing services to taxonomists for standard genome sequencing and annotation.</title>
        <authorList>
            <consortium name="The Broad Institute Genomics Platform"/>
            <consortium name="The Broad Institute Genome Sequencing Center for Infectious Disease"/>
            <person name="Wu L."/>
            <person name="Ma J."/>
        </authorList>
    </citation>
    <scope>NUCLEOTIDE SEQUENCE [LARGE SCALE GENOMIC DNA]</scope>
    <source>
        <strain evidence="6">JCM 18304</strain>
    </source>
</reference>